<dbReference type="EMBL" id="AVOT02017800">
    <property type="protein sequence ID" value="MBW0504222.1"/>
    <property type="molecule type" value="Genomic_DNA"/>
</dbReference>
<proteinExistence type="predicted"/>
<sequence>MIPNQGPKIQRPFQRRTLWLIRLAIHGGYQKTIQGPQPPGLEGVGLAIISGLFQGPSQMLFIIQSVVKAASTSILLGQLNWSIQAAINYTCMNLAPLGQFIFHCGNSITQFNSHNGQNCIGPIQTVQPATHLPGSAPQPFT</sequence>
<dbReference type="Proteomes" id="UP000765509">
    <property type="component" value="Unassembled WGS sequence"/>
</dbReference>
<keyword evidence="2" id="KW-1185">Reference proteome</keyword>
<gene>
    <name evidence="1" type="ORF">O181_043937</name>
</gene>
<dbReference type="AlphaFoldDB" id="A0A9Q3HHB1"/>
<protein>
    <submittedName>
        <fullName evidence="1">Uncharacterized protein</fullName>
    </submittedName>
</protein>
<evidence type="ECO:0000313" key="1">
    <source>
        <dbReference type="EMBL" id="MBW0504222.1"/>
    </source>
</evidence>
<reference evidence="1" key="1">
    <citation type="submission" date="2021-03" db="EMBL/GenBank/DDBJ databases">
        <title>Draft genome sequence of rust myrtle Austropuccinia psidii MF-1, a brazilian biotype.</title>
        <authorList>
            <person name="Quecine M.C."/>
            <person name="Pachon D.M.R."/>
            <person name="Bonatelli M.L."/>
            <person name="Correr F.H."/>
            <person name="Franceschini L.M."/>
            <person name="Leite T.F."/>
            <person name="Margarido G.R.A."/>
            <person name="Almeida C.A."/>
            <person name="Ferrarezi J.A."/>
            <person name="Labate C.A."/>
        </authorList>
    </citation>
    <scope>NUCLEOTIDE SEQUENCE</scope>
    <source>
        <strain evidence="1">MF-1</strain>
    </source>
</reference>
<evidence type="ECO:0000313" key="2">
    <source>
        <dbReference type="Proteomes" id="UP000765509"/>
    </source>
</evidence>
<name>A0A9Q3HHB1_9BASI</name>
<organism evidence="1 2">
    <name type="scientific">Austropuccinia psidii MF-1</name>
    <dbReference type="NCBI Taxonomy" id="1389203"/>
    <lineage>
        <taxon>Eukaryota</taxon>
        <taxon>Fungi</taxon>
        <taxon>Dikarya</taxon>
        <taxon>Basidiomycota</taxon>
        <taxon>Pucciniomycotina</taxon>
        <taxon>Pucciniomycetes</taxon>
        <taxon>Pucciniales</taxon>
        <taxon>Sphaerophragmiaceae</taxon>
        <taxon>Austropuccinia</taxon>
    </lineage>
</organism>
<accession>A0A9Q3HHB1</accession>
<comment type="caution">
    <text evidence="1">The sequence shown here is derived from an EMBL/GenBank/DDBJ whole genome shotgun (WGS) entry which is preliminary data.</text>
</comment>